<evidence type="ECO:0000259" key="4">
    <source>
        <dbReference type="Pfam" id="PF21959"/>
    </source>
</evidence>
<dbReference type="NCBIfam" id="TIGR04456">
    <property type="entry name" value="LruC_dom"/>
    <property type="match status" value="1"/>
</dbReference>
<evidence type="ECO:0000259" key="3">
    <source>
        <dbReference type="Pfam" id="PF20009"/>
    </source>
</evidence>
<feature type="domain" description="DUF6923" evidence="4">
    <location>
        <begin position="52"/>
        <end position="215"/>
    </location>
</feature>
<feature type="domain" description="GEVED" evidence="3">
    <location>
        <begin position="341"/>
        <end position="416"/>
    </location>
</feature>
<evidence type="ECO:0000313" key="6">
    <source>
        <dbReference type="Proteomes" id="UP000238730"/>
    </source>
</evidence>
<dbReference type="SUPFAM" id="SSF101898">
    <property type="entry name" value="NHL repeat"/>
    <property type="match status" value="1"/>
</dbReference>
<reference evidence="5 6" key="1">
    <citation type="submission" date="2016-12" db="EMBL/GenBank/DDBJ databases">
        <title>Diversity of luminous bacteria.</title>
        <authorList>
            <person name="Yoshizawa S."/>
            <person name="Kogure K."/>
        </authorList>
    </citation>
    <scope>NUCLEOTIDE SEQUENCE [LARGE SCALE GENOMIC DNA]</scope>
    <source>
        <strain evidence="5 6">LC1-200</strain>
    </source>
</reference>
<dbReference type="Pfam" id="PF20009">
    <property type="entry name" value="GEVED"/>
    <property type="match status" value="1"/>
</dbReference>
<gene>
    <name evidence="5" type="ORF">BTO08_16170</name>
</gene>
<accession>A0A2S7VJY6</accession>
<dbReference type="RefSeq" id="WP_105061674.1">
    <property type="nucleotide sequence ID" value="NZ_MSCJ01000003.1"/>
</dbReference>
<dbReference type="InterPro" id="IPR045474">
    <property type="entry name" value="GEVED"/>
</dbReference>
<evidence type="ECO:0000256" key="1">
    <source>
        <dbReference type="SAM" id="SignalP"/>
    </source>
</evidence>
<dbReference type="EMBL" id="MSCJ01000003">
    <property type="protein sequence ID" value="PQJ61811.1"/>
    <property type="molecule type" value="Genomic_DNA"/>
</dbReference>
<name>A0A2S7VJY6_PHOAN</name>
<organism evidence="5 6">
    <name type="scientific">Photobacterium angustum</name>
    <dbReference type="NCBI Taxonomy" id="661"/>
    <lineage>
        <taxon>Bacteria</taxon>
        <taxon>Pseudomonadati</taxon>
        <taxon>Pseudomonadota</taxon>
        <taxon>Gammaproteobacteria</taxon>
        <taxon>Vibrionales</taxon>
        <taxon>Vibrionaceae</taxon>
        <taxon>Photobacterium</taxon>
    </lineage>
</organism>
<sequence>MKYHFFVLTIPLLFTFFIGTTSANPFSSCPSNGYLFHQSNNVSLIDIDRQTNNQGATVSTYDAVGFNDLDNYIYGVKNKEVVRIHNNFTAETLAINGLPEHDFTAGDVHNNSLYLYAQNEGLWVVDLAAQSAAQLLKQQYAVYAFSDLAVHPSGIIYAVDNSKNIHRFDVSQSLENNQIELTASLGLTGVRNFSGQFFDNNGMFYVIDANSGDTFLFNKLSPFSFDDNFNYLTQLNIENINNTIDIARCNNAPLSTLGYDMGDAPNSYQTSLLVNGARHQVSSLLYLGLEPDEDLFAQFFPMHDDNDLGNDDQGIIFTTPTLNQGSTTFITAHIGGSIAGYLSAWIDWNNNGNFDDAYEQVIDNILLDNGEHTLAIDVPIDSVITDSTWSRFRINTNPNIAAHGQGEEGEVEDYPLTITGFDTQESYFWFPSQGHFATLAFEDRWPTQDDYDFNDIVINYRVGHVQETATGMLSRLNIDIELQSYGAGYNNGFAVKLDGIPSSSIDVSKSFMIINGKYHNTILEVPENSQNDAVLIFTDALKQYFSSDCNHGFLRVDPTCDLDRNERVTASMKVTFTTPIAYPDHLHPYLNPFIFAAPNDNHGFESPPSRALEIHLKNASPTVRADQGLFNSEHDNSNNSRVNCGVENNCDSYKNKTGIPFAILLPSDWKHPIEGKSILHAYPRIRNYISSNENKDDTWFAHPDPSNVYSMAVE</sequence>
<protein>
    <submittedName>
        <fullName evidence="5">Uncharacterized protein</fullName>
    </submittedName>
</protein>
<dbReference type="InterPro" id="IPR054215">
    <property type="entry name" value="DUF6923"/>
</dbReference>
<keyword evidence="1" id="KW-0732">Signal</keyword>
<dbReference type="Gene3D" id="2.115.10.10">
    <property type="entry name" value="Tachylectin 2"/>
    <property type="match status" value="1"/>
</dbReference>
<proteinExistence type="predicted"/>
<feature type="domain" description="DUF4842" evidence="2">
    <location>
        <begin position="473"/>
        <end position="700"/>
    </location>
</feature>
<dbReference type="Pfam" id="PF21959">
    <property type="entry name" value="DUF6923"/>
    <property type="match status" value="1"/>
</dbReference>
<dbReference type="Proteomes" id="UP000238730">
    <property type="component" value="Unassembled WGS sequence"/>
</dbReference>
<dbReference type="OrthoDB" id="1204817at2"/>
<dbReference type="Pfam" id="PF16130">
    <property type="entry name" value="DUF4842"/>
    <property type="match status" value="1"/>
</dbReference>
<evidence type="ECO:0000313" key="5">
    <source>
        <dbReference type="EMBL" id="PQJ61811.1"/>
    </source>
</evidence>
<dbReference type="InterPro" id="IPR031025">
    <property type="entry name" value="LruC_dom"/>
</dbReference>
<dbReference type="AlphaFoldDB" id="A0A2S7VJY6"/>
<feature type="signal peptide" evidence="1">
    <location>
        <begin position="1"/>
        <end position="23"/>
    </location>
</feature>
<feature type="chain" id="PRO_5015573236" evidence="1">
    <location>
        <begin position="24"/>
        <end position="714"/>
    </location>
</feature>
<comment type="caution">
    <text evidence="5">The sequence shown here is derived from an EMBL/GenBank/DDBJ whole genome shotgun (WGS) entry which is preliminary data.</text>
</comment>
<dbReference type="InterPro" id="IPR032295">
    <property type="entry name" value="DUF4842"/>
</dbReference>
<evidence type="ECO:0000259" key="2">
    <source>
        <dbReference type="Pfam" id="PF16130"/>
    </source>
</evidence>